<dbReference type="EMBL" id="LR589141">
    <property type="protein sequence ID" value="VTP02802.1"/>
    <property type="molecule type" value="Genomic_DNA"/>
</dbReference>
<gene>
    <name evidence="1" type="ORF">BIN_B_04699</name>
</gene>
<protein>
    <submittedName>
        <fullName evidence="1">Uncharacterized protein</fullName>
    </submittedName>
</protein>
<accession>A0A653F1F2</accession>
<organism evidence="1">
    <name type="scientific">Mycobacterium riyadhense</name>
    <dbReference type="NCBI Taxonomy" id="486698"/>
    <lineage>
        <taxon>Bacteria</taxon>
        <taxon>Bacillati</taxon>
        <taxon>Actinomycetota</taxon>
        <taxon>Actinomycetes</taxon>
        <taxon>Mycobacteriales</taxon>
        <taxon>Mycobacteriaceae</taxon>
        <taxon>Mycobacterium</taxon>
    </lineage>
</organism>
<sequence>MTPERKPRTLEDEVRRLRAGVVRRAPSTRDPRDSEMVRVVSAASLAWDGQVDRVDRFSRPLLPSGAPTEERANPAVTSQLFLAQVASDYRRVASCELNLREVEARRNSDKGAAALERAGVVSRPVAPLAVGQYLAAHESAADGDLASVVVPWMLSAEDADLESRCAATFGDVLGPLVQVALDESHDRTPVVLPNWCSRVGDAWCKEFFAAGAQILKYPALLSSSQIEGEVIISSRDGLVDVKETINNVVALAEAFRPVEDVRVSAAGSKNKPKIELVLSGDRLRPDELNLFLSSVQDIPADVMILADTSSVTPF</sequence>
<dbReference type="AlphaFoldDB" id="A0A653F1F2"/>
<name>A0A653F1F2_9MYCO</name>
<proteinExistence type="predicted"/>
<reference evidence="1" key="1">
    <citation type="submission" date="2019-05" db="EMBL/GenBank/DDBJ databases">
        <authorList>
            <person name="Naeem R."/>
            <person name="Antony C."/>
            <person name="Guan Q."/>
        </authorList>
    </citation>
    <scope>NUCLEOTIDE SEQUENCE</scope>
    <source>
        <strain evidence="1">2</strain>
    </source>
</reference>
<evidence type="ECO:0000313" key="1">
    <source>
        <dbReference type="EMBL" id="VTP02802.1"/>
    </source>
</evidence>